<evidence type="ECO:0000313" key="3">
    <source>
        <dbReference type="Proteomes" id="UP001215598"/>
    </source>
</evidence>
<feature type="compositionally biased region" description="Basic and acidic residues" evidence="1">
    <location>
        <begin position="54"/>
        <end position="85"/>
    </location>
</feature>
<reference evidence="2" key="1">
    <citation type="submission" date="2023-03" db="EMBL/GenBank/DDBJ databases">
        <title>Massive genome expansion in bonnet fungi (Mycena s.s.) driven by repeated elements and novel gene families across ecological guilds.</title>
        <authorList>
            <consortium name="Lawrence Berkeley National Laboratory"/>
            <person name="Harder C.B."/>
            <person name="Miyauchi S."/>
            <person name="Viragh M."/>
            <person name="Kuo A."/>
            <person name="Thoen E."/>
            <person name="Andreopoulos B."/>
            <person name="Lu D."/>
            <person name="Skrede I."/>
            <person name="Drula E."/>
            <person name="Henrissat B."/>
            <person name="Morin E."/>
            <person name="Kohler A."/>
            <person name="Barry K."/>
            <person name="LaButti K."/>
            <person name="Morin E."/>
            <person name="Salamov A."/>
            <person name="Lipzen A."/>
            <person name="Mereny Z."/>
            <person name="Hegedus B."/>
            <person name="Baldrian P."/>
            <person name="Stursova M."/>
            <person name="Weitz H."/>
            <person name="Taylor A."/>
            <person name="Grigoriev I.V."/>
            <person name="Nagy L.G."/>
            <person name="Martin F."/>
            <person name="Kauserud H."/>
        </authorList>
    </citation>
    <scope>NUCLEOTIDE SEQUENCE</scope>
    <source>
        <strain evidence="2">CBHHK182m</strain>
    </source>
</reference>
<evidence type="ECO:0000256" key="1">
    <source>
        <dbReference type="SAM" id="MobiDB-lite"/>
    </source>
</evidence>
<organism evidence="2 3">
    <name type="scientific">Mycena metata</name>
    <dbReference type="NCBI Taxonomy" id="1033252"/>
    <lineage>
        <taxon>Eukaryota</taxon>
        <taxon>Fungi</taxon>
        <taxon>Dikarya</taxon>
        <taxon>Basidiomycota</taxon>
        <taxon>Agaricomycotina</taxon>
        <taxon>Agaricomycetes</taxon>
        <taxon>Agaricomycetidae</taxon>
        <taxon>Agaricales</taxon>
        <taxon>Marasmiineae</taxon>
        <taxon>Mycenaceae</taxon>
        <taxon>Mycena</taxon>
    </lineage>
</organism>
<protein>
    <submittedName>
        <fullName evidence="2">Uncharacterized protein</fullName>
    </submittedName>
</protein>
<feature type="region of interest" description="Disordered" evidence="1">
    <location>
        <begin position="29"/>
        <end position="101"/>
    </location>
</feature>
<accession>A0AAD7MS54</accession>
<comment type="caution">
    <text evidence="2">The sequence shown here is derived from an EMBL/GenBank/DDBJ whole genome shotgun (WGS) entry which is preliminary data.</text>
</comment>
<evidence type="ECO:0000313" key="2">
    <source>
        <dbReference type="EMBL" id="KAJ7728371.1"/>
    </source>
</evidence>
<name>A0AAD7MS54_9AGAR</name>
<feature type="region of interest" description="Disordered" evidence="1">
    <location>
        <begin position="199"/>
        <end position="255"/>
    </location>
</feature>
<dbReference type="AlphaFoldDB" id="A0AAD7MS54"/>
<keyword evidence="3" id="KW-1185">Reference proteome</keyword>
<feature type="compositionally biased region" description="Pro residues" evidence="1">
    <location>
        <begin position="199"/>
        <end position="229"/>
    </location>
</feature>
<dbReference type="EMBL" id="JARKIB010000173">
    <property type="protein sequence ID" value="KAJ7728371.1"/>
    <property type="molecule type" value="Genomic_DNA"/>
</dbReference>
<proteinExistence type="predicted"/>
<sequence>MAMDDADADDGEDDVRAIAVAGVDALGRVVSSSSSSAFTSTVRERAADASAVLKPEHSAAAEKSEGRQEECREQEERKEQEGAREEEGEPTESQLSRHTHVLERSALFNSILERQEEARERHAMSFAQDDGAKSGGKGTSFGFVSTRFASRVASCALPRAVTSPSLPLPCAHPCDPRLHPSFLPPSIRLLTLPPQTPLPWLPLPPPLYPPPPAPHKTRTPPQPSIPPTAPNNRRHPPPLPARGAAVDARPRRAGD</sequence>
<dbReference type="Proteomes" id="UP001215598">
    <property type="component" value="Unassembled WGS sequence"/>
</dbReference>
<gene>
    <name evidence="2" type="ORF">B0H16DRAFT_1470544</name>
</gene>
<feature type="region of interest" description="Disordered" evidence="1">
    <location>
        <begin position="117"/>
        <end position="140"/>
    </location>
</feature>